<gene>
    <name evidence="1" type="ORF">CKO28_19740</name>
</gene>
<dbReference type="InterPro" id="IPR027417">
    <property type="entry name" value="P-loop_NTPase"/>
</dbReference>
<accession>A0ABS1DL84</accession>
<proteinExistence type="predicted"/>
<name>A0ABS1DL84_9PROT</name>
<sequence length="251" mass="25637">MSEPTKLHPIGLLADRMGKRINLADFRLPESLPVGGTPTIAVLGTQMNSGKTTAARNTIRGLVAAGYRVGAAKITGTGASADVSSFRDAGACPVLDFTDAGFASTYKAPLADVKTGARLLLGHLEASGPDVIVLEVADGLYQSETAGLVGDAEFRSLIDVVLFAACDGLSAVQGVDVLNRQGLFPSAVTGLFTASALAMREVEANCAAHVVETAHLLQSECAVGLLQGSGATQISADGALRLQGITQQMGA</sequence>
<dbReference type="Gene3D" id="3.40.50.300">
    <property type="entry name" value="P-loop containing nucleotide triphosphate hydrolases"/>
    <property type="match status" value="1"/>
</dbReference>
<evidence type="ECO:0000313" key="1">
    <source>
        <dbReference type="EMBL" id="MBK1670263.1"/>
    </source>
</evidence>
<reference evidence="1 2" key="1">
    <citation type="journal article" date="2020" name="Microorganisms">
        <title>Osmotic Adaptation and Compatible Solute Biosynthesis of Phototrophic Bacteria as Revealed from Genome Analyses.</title>
        <authorList>
            <person name="Imhoff J.F."/>
            <person name="Rahn T."/>
            <person name="Kunzel S."/>
            <person name="Keller A."/>
            <person name="Neulinger S.C."/>
        </authorList>
    </citation>
    <scope>NUCLEOTIDE SEQUENCE [LARGE SCALE GENOMIC DNA]</scope>
    <source>
        <strain evidence="1 2">DSM 9895</strain>
    </source>
</reference>
<evidence type="ECO:0008006" key="3">
    <source>
        <dbReference type="Google" id="ProtNLM"/>
    </source>
</evidence>
<organism evidence="1 2">
    <name type="scientific">Rhodovibrio sodomensis</name>
    <dbReference type="NCBI Taxonomy" id="1088"/>
    <lineage>
        <taxon>Bacteria</taxon>
        <taxon>Pseudomonadati</taxon>
        <taxon>Pseudomonadota</taxon>
        <taxon>Alphaproteobacteria</taxon>
        <taxon>Rhodospirillales</taxon>
        <taxon>Rhodovibrionaceae</taxon>
        <taxon>Rhodovibrio</taxon>
    </lineage>
</organism>
<evidence type="ECO:0000313" key="2">
    <source>
        <dbReference type="Proteomes" id="UP001296873"/>
    </source>
</evidence>
<comment type="caution">
    <text evidence="1">The sequence shown here is derived from an EMBL/GenBank/DDBJ whole genome shotgun (WGS) entry which is preliminary data.</text>
</comment>
<dbReference type="EMBL" id="NRRL01000084">
    <property type="protein sequence ID" value="MBK1670263.1"/>
    <property type="molecule type" value="Genomic_DNA"/>
</dbReference>
<protein>
    <recommendedName>
        <fullName evidence="3">DUF1611 domain-containing protein</fullName>
    </recommendedName>
</protein>
<keyword evidence="2" id="KW-1185">Reference proteome</keyword>
<dbReference type="Proteomes" id="UP001296873">
    <property type="component" value="Unassembled WGS sequence"/>
</dbReference>
<dbReference type="SUPFAM" id="SSF52540">
    <property type="entry name" value="P-loop containing nucleoside triphosphate hydrolases"/>
    <property type="match status" value="1"/>
</dbReference>